<evidence type="ECO:0000313" key="2">
    <source>
        <dbReference type="Proteomes" id="UP000826212"/>
    </source>
</evidence>
<reference evidence="1" key="1">
    <citation type="submission" date="2021-08" db="EMBL/GenBank/DDBJ databases">
        <title>Novel anaerobic bacterium isolated from sea squirt in East Sea, Republic of Korea.</title>
        <authorList>
            <person name="Nguyen T.H."/>
            <person name="Li Z."/>
            <person name="Lee Y.-J."/>
            <person name="Ko J."/>
            <person name="Kim S.-G."/>
        </authorList>
    </citation>
    <scope>NUCLEOTIDE SEQUENCE</scope>
    <source>
        <strain evidence="1">KCTC 25031</strain>
    </source>
</reference>
<keyword evidence="2" id="KW-1185">Reference proteome</keyword>
<protein>
    <submittedName>
        <fullName evidence="1">V-type ATP synthase subunit I</fullName>
    </submittedName>
</protein>
<sequence>MKKLSFLLFHKEYESFLENLRSLGVVHINEKEGGVEDPQLDESIQELARVEGLIKEFHKILDAQDEVQGVQDAALVEKYESPETLKQTYSELAEVKELETARLHQLDKSAEAWQPWGDFDISTLEKLQDAGWNLHFFACHSRDFNEQWREDYELVEISQVGMLHYFVIVSKQEETVDIEADIVTLPSLSLSEVGQALNEVNSKLEYIDRELTLLAAIGLPVMEEYQQTVKDQVDFNKVRLDGDALAENHVYMIEGFVPIESLDEVCKYLDTEQVYYEQNDPSFEERVPVLLKNGRFARMFEMVGDLYSLPKYGELDLTPFFAPFYLLFFGFCLGDAGYGILLMILGFVFTPKTEGSTQNAMKLSKWLGASTILFGLISGTFFGMDLYAEGWGVYGTLNDMLKAQGKTMNDHLFNLALIFGAVQVIFGMVLKAVNETKQFGIRYAVSTIGWITLFVGLALSYSLPAFGLSEGSASIFRYVVLVFWVLASLLFNNPDRSIFANLGAGIWDSYNMATGVMGDILSYIRLFALGISSSILGFVFNNLAVQFAPDNIVGKIIVMTIILLIGHGLNLFMGVLGSFVHPVRLTFVEFYKNSGFTGGGVRYNPFRKRVK</sequence>
<accession>A0AC61NRC8</accession>
<name>A0AC61NRC8_9BACT</name>
<dbReference type="Proteomes" id="UP000826212">
    <property type="component" value="Chromosome"/>
</dbReference>
<organism evidence="1 2">
    <name type="scientific">Halosquirtibacter laminarini</name>
    <dbReference type="NCBI Taxonomy" id="3374600"/>
    <lineage>
        <taxon>Bacteria</taxon>
        <taxon>Pseudomonadati</taxon>
        <taxon>Bacteroidota</taxon>
        <taxon>Bacteroidia</taxon>
        <taxon>Marinilabiliales</taxon>
        <taxon>Prolixibacteraceae</taxon>
        <taxon>Halosquirtibacter</taxon>
    </lineage>
</organism>
<dbReference type="EMBL" id="CP081303">
    <property type="protein sequence ID" value="QZE15819.1"/>
    <property type="molecule type" value="Genomic_DNA"/>
</dbReference>
<gene>
    <name evidence="1" type="ORF">K4L44_08305</name>
</gene>
<proteinExistence type="predicted"/>
<evidence type="ECO:0000313" key="1">
    <source>
        <dbReference type="EMBL" id="QZE15819.1"/>
    </source>
</evidence>